<evidence type="ECO:0000256" key="3">
    <source>
        <dbReference type="ARBA" id="ARBA00023125"/>
    </source>
</evidence>
<dbReference type="RefSeq" id="WP_243748442.1">
    <property type="nucleotide sequence ID" value="NZ_SNXS01000009.1"/>
</dbReference>
<keyword evidence="7" id="KW-1185">Reference proteome</keyword>
<reference evidence="6 7" key="1">
    <citation type="submission" date="2019-03" db="EMBL/GenBank/DDBJ databases">
        <title>Genomic Encyclopedia of Type Strains, Phase IV (KMG-IV): sequencing the most valuable type-strain genomes for metagenomic binning, comparative biology and taxonomic classification.</title>
        <authorList>
            <person name="Goeker M."/>
        </authorList>
    </citation>
    <scope>NUCLEOTIDE SEQUENCE [LARGE SCALE GENOMIC DNA]</scope>
    <source>
        <strain evidence="6 7">DSM 16998</strain>
    </source>
</reference>
<dbReference type="InterPro" id="IPR011010">
    <property type="entry name" value="DNA_brk_join_enz"/>
</dbReference>
<organism evidence="6 7">
    <name type="scientific">Roseateles toxinivorans</name>
    <dbReference type="NCBI Taxonomy" id="270368"/>
    <lineage>
        <taxon>Bacteria</taxon>
        <taxon>Pseudomonadati</taxon>
        <taxon>Pseudomonadota</taxon>
        <taxon>Betaproteobacteria</taxon>
        <taxon>Burkholderiales</taxon>
        <taxon>Sphaerotilaceae</taxon>
        <taxon>Roseateles</taxon>
    </lineage>
</organism>
<dbReference type="InterPro" id="IPR002104">
    <property type="entry name" value="Integrase_catalytic"/>
</dbReference>
<dbReference type="InterPro" id="IPR010998">
    <property type="entry name" value="Integrase_recombinase_N"/>
</dbReference>
<comment type="similarity">
    <text evidence="1">Belongs to the 'phage' integrase family.</text>
</comment>
<dbReference type="PANTHER" id="PTHR30629">
    <property type="entry name" value="PROPHAGE INTEGRASE"/>
    <property type="match status" value="1"/>
</dbReference>
<evidence type="ECO:0000313" key="7">
    <source>
        <dbReference type="Proteomes" id="UP000295361"/>
    </source>
</evidence>
<dbReference type="InterPro" id="IPR025166">
    <property type="entry name" value="Integrase_DNA_bind_dom"/>
</dbReference>
<dbReference type="GO" id="GO:0006310">
    <property type="term" value="P:DNA recombination"/>
    <property type="evidence" value="ECO:0007669"/>
    <property type="project" value="UniProtKB-KW"/>
</dbReference>
<dbReference type="InterPro" id="IPR050808">
    <property type="entry name" value="Phage_Integrase"/>
</dbReference>
<keyword evidence="2" id="KW-0229">DNA integration</keyword>
<dbReference type="AlphaFoldDB" id="A0A4R6QIT6"/>
<dbReference type="InterPro" id="IPR038488">
    <property type="entry name" value="Integrase_DNA-bd_sf"/>
</dbReference>
<dbReference type="InParanoid" id="A0A4R6QIT6"/>
<name>A0A4R6QIT6_9BURK</name>
<dbReference type="GO" id="GO:0003677">
    <property type="term" value="F:DNA binding"/>
    <property type="evidence" value="ECO:0007669"/>
    <property type="project" value="UniProtKB-KW"/>
</dbReference>
<dbReference type="Pfam" id="PF00589">
    <property type="entry name" value="Phage_integrase"/>
    <property type="match status" value="1"/>
</dbReference>
<sequence length="397" mass="44754">MTDRVTDKKLLASRASGATTRGVGDGLTFVSSPRSAALGKASWVLRYRVAGLQRELTLGRYPDLTLKAARELARQKRLLVQHGIDVAVQKQVEKLAILEQHNVSGLAQAWYERHIANRLKHPGVVERVIRNYIKPTIGKLPISEVRPAHIDLVLARIVAAGAPTVANEALRYLFRMFHFAAKRRWIEGNPVAGFDLSDAGGSESPRKRWLSRDELGALLDAMPATDSFSRQRELAVLLLLALCVRKMELLGAKWSDFDLERSVWSLHQSRTKTEQTIQIPLCPAVITWLHELRVFAAGSPYLFPSRLQIRVRNGVARSNRFGHISPDRLNLALKRLPMPGVKHFTVHHMRRTARTHLAGMGIDWHIAERVLSHKLAGTQGIYDLHDYFTERRMALSK</sequence>
<keyword evidence="3" id="KW-0238">DNA-binding</keyword>
<dbReference type="PROSITE" id="PS51898">
    <property type="entry name" value="TYR_RECOMBINASE"/>
    <property type="match status" value="1"/>
</dbReference>
<dbReference type="SUPFAM" id="SSF56349">
    <property type="entry name" value="DNA breaking-rejoining enzymes"/>
    <property type="match status" value="1"/>
</dbReference>
<protein>
    <submittedName>
        <fullName evidence="6">Integrase</fullName>
    </submittedName>
</protein>
<dbReference type="GO" id="GO:0015074">
    <property type="term" value="P:DNA integration"/>
    <property type="evidence" value="ECO:0007669"/>
    <property type="project" value="UniProtKB-KW"/>
</dbReference>
<dbReference type="EMBL" id="SNXS01000009">
    <property type="protein sequence ID" value="TDP62108.1"/>
    <property type="molecule type" value="Genomic_DNA"/>
</dbReference>
<evidence type="ECO:0000259" key="5">
    <source>
        <dbReference type="PROSITE" id="PS51898"/>
    </source>
</evidence>
<gene>
    <name evidence="6" type="ORF">DES47_10988</name>
</gene>
<keyword evidence="4" id="KW-0233">DNA recombination</keyword>
<dbReference type="Pfam" id="PF22022">
    <property type="entry name" value="Phage_int_M"/>
    <property type="match status" value="1"/>
</dbReference>
<dbReference type="InterPro" id="IPR053876">
    <property type="entry name" value="Phage_int_M"/>
</dbReference>
<evidence type="ECO:0000313" key="6">
    <source>
        <dbReference type="EMBL" id="TDP62108.1"/>
    </source>
</evidence>
<feature type="domain" description="Tyr recombinase" evidence="5">
    <location>
        <begin position="205"/>
        <end position="397"/>
    </location>
</feature>
<dbReference type="CDD" id="cd00801">
    <property type="entry name" value="INT_P4_C"/>
    <property type="match status" value="1"/>
</dbReference>
<evidence type="ECO:0000256" key="4">
    <source>
        <dbReference type="ARBA" id="ARBA00023172"/>
    </source>
</evidence>
<accession>A0A4R6QIT6</accession>
<comment type="caution">
    <text evidence="6">The sequence shown here is derived from an EMBL/GenBank/DDBJ whole genome shotgun (WGS) entry which is preliminary data.</text>
</comment>
<evidence type="ECO:0000256" key="1">
    <source>
        <dbReference type="ARBA" id="ARBA00008857"/>
    </source>
</evidence>
<evidence type="ECO:0000256" key="2">
    <source>
        <dbReference type="ARBA" id="ARBA00022908"/>
    </source>
</evidence>
<dbReference type="Gene3D" id="1.10.150.130">
    <property type="match status" value="1"/>
</dbReference>
<dbReference type="PANTHER" id="PTHR30629:SF2">
    <property type="entry name" value="PROPHAGE INTEGRASE INTS-RELATED"/>
    <property type="match status" value="1"/>
</dbReference>
<dbReference type="InterPro" id="IPR013762">
    <property type="entry name" value="Integrase-like_cat_sf"/>
</dbReference>
<proteinExistence type="inferred from homology"/>
<dbReference type="Gene3D" id="3.30.160.390">
    <property type="entry name" value="Integrase, DNA-binding domain"/>
    <property type="match status" value="1"/>
</dbReference>
<dbReference type="Pfam" id="PF13356">
    <property type="entry name" value="Arm-DNA-bind_3"/>
    <property type="match status" value="1"/>
</dbReference>
<dbReference type="Gene3D" id="1.10.443.10">
    <property type="entry name" value="Intergrase catalytic core"/>
    <property type="match status" value="1"/>
</dbReference>
<dbReference type="Proteomes" id="UP000295361">
    <property type="component" value="Unassembled WGS sequence"/>
</dbReference>